<name>S5YTE7_PARAH</name>
<dbReference type="PANTHER" id="PTHR43353">
    <property type="entry name" value="SUCCINATE-SEMIALDEHYDE DEHYDROGENASE, MITOCHONDRIAL"/>
    <property type="match status" value="1"/>
</dbReference>
<gene>
    <name evidence="4" type="ORF">JCM7686_1400</name>
</gene>
<dbReference type="STRING" id="1367847.JCM7686_1400"/>
<dbReference type="Gene3D" id="3.40.309.10">
    <property type="entry name" value="Aldehyde Dehydrogenase, Chain A, domain 2"/>
    <property type="match status" value="1"/>
</dbReference>
<evidence type="ECO:0000313" key="5">
    <source>
        <dbReference type="Proteomes" id="UP000015480"/>
    </source>
</evidence>
<dbReference type="eggNOG" id="COG1012">
    <property type="taxonomic scope" value="Bacteria"/>
</dbReference>
<dbReference type="InterPro" id="IPR015590">
    <property type="entry name" value="Aldehyde_DH_dom"/>
</dbReference>
<comment type="similarity">
    <text evidence="1">Belongs to the aldehyde dehydrogenase family.</text>
</comment>
<keyword evidence="5" id="KW-1185">Reference proteome</keyword>
<proteinExistence type="inferred from homology"/>
<dbReference type="PATRIC" id="fig|1367847.3.peg.1371"/>
<organism evidence="4 5">
    <name type="scientific">Paracoccus aminophilus JCM 7686</name>
    <dbReference type="NCBI Taxonomy" id="1367847"/>
    <lineage>
        <taxon>Bacteria</taxon>
        <taxon>Pseudomonadati</taxon>
        <taxon>Pseudomonadota</taxon>
        <taxon>Alphaproteobacteria</taxon>
        <taxon>Rhodobacterales</taxon>
        <taxon>Paracoccaceae</taxon>
        <taxon>Paracoccus</taxon>
    </lineage>
</organism>
<reference evidence="4 5" key="1">
    <citation type="journal article" date="2014" name="BMC Genomics">
        <title>Architecture and functions of a multipartite genome of the methylotrophic bacterium Paracoccus aminophilus JCM 7686, containing primary and secondary chromids.</title>
        <authorList>
            <person name="Dziewit L."/>
            <person name="Czarnecki J."/>
            <person name="Wibberg D."/>
            <person name="Radlinska M."/>
            <person name="Mrozek P."/>
            <person name="Szymczak M."/>
            <person name="Schluter A."/>
            <person name="Puhler A."/>
            <person name="Bartosik D."/>
        </authorList>
    </citation>
    <scope>NUCLEOTIDE SEQUENCE [LARGE SCALE GENOMIC DNA]</scope>
    <source>
        <strain evidence="4">JCM 7686</strain>
    </source>
</reference>
<dbReference type="EMBL" id="CP006650">
    <property type="protein sequence ID" value="AGT08501.1"/>
    <property type="molecule type" value="Genomic_DNA"/>
</dbReference>
<accession>S5YTE7</accession>
<feature type="domain" description="Aldehyde dehydrogenase" evidence="3">
    <location>
        <begin position="19"/>
        <end position="478"/>
    </location>
</feature>
<dbReference type="EC" id="1.2.1.16" evidence="4"/>
<dbReference type="Gene3D" id="3.40.605.10">
    <property type="entry name" value="Aldehyde Dehydrogenase, Chain A, domain 1"/>
    <property type="match status" value="1"/>
</dbReference>
<dbReference type="InterPro" id="IPR016162">
    <property type="entry name" value="Ald_DH_N"/>
</dbReference>
<dbReference type="Proteomes" id="UP000015480">
    <property type="component" value="Chromosome"/>
</dbReference>
<dbReference type="InterPro" id="IPR016163">
    <property type="entry name" value="Ald_DH_C"/>
</dbReference>
<dbReference type="FunFam" id="3.40.605.10:FF:000033">
    <property type="entry name" value="NAD-dependent succinate-semialdehyde dehydrogenase"/>
    <property type="match status" value="1"/>
</dbReference>
<evidence type="ECO:0000259" key="3">
    <source>
        <dbReference type="Pfam" id="PF00171"/>
    </source>
</evidence>
<dbReference type="OrthoDB" id="9812625at2"/>
<dbReference type="AlphaFoldDB" id="S5YTE7"/>
<dbReference type="SUPFAM" id="SSF53720">
    <property type="entry name" value="ALDH-like"/>
    <property type="match status" value="1"/>
</dbReference>
<evidence type="ECO:0000313" key="4">
    <source>
        <dbReference type="EMBL" id="AGT08501.1"/>
    </source>
</evidence>
<sequence length="483" mass="50603">MSNSPEISPSPSLFIDGHWTAGSGNRRGAVLNPATGAQIGEVALAEAADLDAALAAAARAFGPWSRTSAYERAAILKRAAALARARAEEMAQAMTREQGKPLAEARMEAGGAGDHIDWYAEEARRTYGRVIPTRQPEVMQSTILEPVGPVAAFSPWNFPIGQIVRKIAGALAAGCTIIAKAPEETPSCIIILVKCFEEAGVPAGALNLVFGVPAEISAHLIPSPVIRKVSFTGSVQVGQHLGAMAARHLKRTTMELGGHAPYIVCDDYDIAKAAALGAGLKFRNAGQVCASPTRFLIQEAAFDGFAEAFVAAAQSLTLGEGTQEGVTMGPLAHARRLDAMQALVDDAVAQGARLLTGGARHGNTGFFFQPTVLADVPVSARIMNEEPFGPIAILNRFSDLSEAIAEANRLPFGLAAFGFSHRTERTHAMVRGIETGMLSLNHFGLAAPETPFGGVKDSGHGSEGGSEGIQAYLTTKFVSQLNG</sequence>
<dbReference type="PANTHER" id="PTHR43353:SF5">
    <property type="entry name" value="SUCCINATE-SEMIALDEHYDE DEHYDROGENASE, MITOCHONDRIAL"/>
    <property type="match status" value="1"/>
</dbReference>
<dbReference type="CDD" id="cd07103">
    <property type="entry name" value="ALDH_F5_SSADH_GabD"/>
    <property type="match status" value="1"/>
</dbReference>
<dbReference type="InterPro" id="IPR050740">
    <property type="entry name" value="Aldehyde_DH_Superfamily"/>
</dbReference>
<evidence type="ECO:0000256" key="2">
    <source>
        <dbReference type="ARBA" id="ARBA00023002"/>
    </source>
</evidence>
<evidence type="ECO:0000256" key="1">
    <source>
        <dbReference type="ARBA" id="ARBA00009986"/>
    </source>
</evidence>
<dbReference type="Pfam" id="PF00171">
    <property type="entry name" value="Aldedh"/>
    <property type="match status" value="1"/>
</dbReference>
<protein>
    <submittedName>
        <fullName evidence="4">Succinate-semialdehyde dehydrogenase (NADP+)</fullName>
        <ecNumber evidence="4">1.2.1.16</ecNumber>
    </submittedName>
</protein>
<dbReference type="KEGG" id="pami:JCM7686_1400"/>
<keyword evidence="2 4" id="KW-0560">Oxidoreductase</keyword>
<dbReference type="GO" id="GO:0009013">
    <property type="term" value="F:succinate-semialdehyde dehydrogenase [NAD(P)+] activity"/>
    <property type="evidence" value="ECO:0007669"/>
    <property type="project" value="UniProtKB-EC"/>
</dbReference>
<dbReference type="InterPro" id="IPR016161">
    <property type="entry name" value="Ald_DH/histidinol_DH"/>
</dbReference>
<dbReference type="HOGENOM" id="CLU_005391_5_1_5"/>
<dbReference type="RefSeq" id="WP_020950139.1">
    <property type="nucleotide sequence ID" value="NC_022041.1"/>
</dbReference>